<gene>
    <name evidence="1" type="ORF">TTEB3V08_LOCUS6837</name>
</gene>
<dbReference type="EMBL" id="OE002516">
    <property type="protein sequence ID" value="CAD7458865.1"/>
    <property type="molecule type" value="Genomic_DNA"/>
</dbReference>
<accession>A0A7R9IIA0</accession>
<organism evidence="1">
    <name type="scientific">Timema tahoe</name>
    <dbReference type="NCBI Taxonomy" id="61484"/>
    <lineage>
        <taxon>Eukaryota</taxon>
        <taxon>Metazoa</taxon>
        <taxon>Ecdysozoa</taxon>
        <taxon>Arthropoda</taxon>
        <taxon>Hexapoda</taxon>
        <taxon>Insecta</taxon>
        <taxon>Pterygota</taxon>
        <taxon>Neoptera</taxon>
        <taxon>Polyneoptera</taxon>
        <taxon>Phasmatodea</taxon>
        <taxon>Timematodea</taxon>
        <taxon>Timematoidea</taxon>
        <taxon>Timematidae</taxon>
        <taxon>Timema</taxon>
    </lineage>
</organism>
<name>A0A7R9IIA0_9NEOP</name>
<sequence length="77" mass="8899">MQEVKKRVLEEETSITKVYRDTLGNLLDKDLSKSIQLLRTDTDTADRTICYCGVHLILRNIDYTDTEYVDEEEVVSG</sequence>
<dbReference type="AlphaFoldDB" id="A0A7R9IIA0"/>
<evidence type="ECO:0000313" key="1">
    <source>
        <dbReference type="EMBL" id="CAD7458865.1"/>
    </source>
</evidence>
<reference evidence="1" key="1">
    <citation type="submission" date="2020-11" db="EMBL/GenBank/DDBJ databases">
        <authorList>
            <person name="Tran Van P."/>
        </authorList>
    </citation>
    <scope>NUCLEOTIDE SEQUENCE</scope>
</reference>
<proteinExistence type="predicted"/>
<protein>
    <submittedName>
        <fullName evidence="1">Uncharacterized protein</fullName>
    </submittedName>
</protein>